<comment type="caution">
    <text evidence="2">The sequence shown here is derived from an EMBL/GenBank/DDBJ whole genome shotgun (WGS) entry which is preliminary data.</text>
</comment>
<dbReference type="SUPFAM" id="SSF53335">
    <property type="entry name" value="S-adenosyl-L-methionine-dependent methyltransferases"/>
    <property type="match status" value="1"/>
</dbReference>
<gene>
    <name evidence="2" type="ORF">CkaCkLH20_12330</name>
</gene>
<dbReference type="GO" id="GO:0032259">
    <property type="term" value="P:methylation"/>
    <property type="evidence" value="ECO:0007669"/>
    <property type="project" value="UniProtKB-KW"/>
</dbReference>
<keyword evidence="2" id="KW-0808">Transferase</keyword>
<keyword evidence="2" id="KW-0489">Methyltransferase</keyword>
<dbReference type="InterPro" id="IPR029063">
    <property type="entry name" value="SAM-dependent_MTases_sf"/>
</dbReference>
<dbReference type="PANTHER" id="PTHR43591">
    <property type="entry name" value="METHYLTRANSFERASE"/>
    <property type="match status" value="1"/>
</dbReference>
<sequence>MASSAVDYPVEYGRRYHAFRPGAYFMPNDDNEMDRLDSTHELALRILGYKLYLAPLDKDKVHKVLDIGTGTGIWAMEMGDLLPHAEIYGNDLSAIQPEWVPPNVKFEVDDVESPWIGDRKYDFIFCRYMIGSIADYRKLVKNVYDNLNPGGWAEFMDMSGKFYSTDGSLKEEHSTHKWDSMLMDAITSMGRESRPGPQLEGWVRDAGFQNVTHRKFLIPIGPWPKDQHYKDIGLLNLAQILEGLEGFSMRVFCGVLGWEKIEVEVLLAQVRKELKTLHTFHAQFDNHNVVGQKPLEETS</sequence>
<proteinExistence type="inferred from homology"/>
<name>A0A9P6HU05_9PEZI</name>
<keyword evidence="3" id="KW-1185">Reference proteome</keyword>
<dbReference type="CDD" id="cd02440">
    <property type="entry name" value="AdoMet_MTases"/>
    <property type="match status" value="1"/>
</dbReference>
<protein>
    <submittedName>
        <fullName evidence="2">Umta methyltransferase family protein</fullName>
    </submittedName>
</protein>
<organism evidence="2 3">
    <name type="scientific">Colletotrichum karsti</name>
    <dbReference type="NCBI Taxonomy" id="1095194"/>
    <lineage>
        <taxon>Eukaryota</taxon>
        <taxon>Fungi</taxon>
        <taxon>Dikarya</taxon>
        <taxon>Ascomycota</taxon>
        <taxon>Pezizomycotina</taxon>
        <taxon>Sordariomycetes</taxon>
        <taxon>Hypocreomycetidae</taxon>
        <taxon>Glomerellales</taxon>
        <taxon>Glomerellaceae</taxon>
        <taxon>Colletotrichum</taxon>
        <taxon>Colletotrichum boninense species complex</taxon>
    </lineage>
</organism>
<accession>A0A9P6HU05</accession>
<dbReference type="Gene3D" id="3.40.50.150">
    <property type="entry name" value="Vaccinia Virus protein VP39"/>
    <property type="match status" value="1"/>
</dbReference>
<dbReference type="Pfam" id="PF13489">
    <property type="entry name" value="Methyltransf_23"/>
    <property type="match status" value="1"/>
</dbReference>
<dbReference type="EMBL" id="JAATWM020000057">
    <property type="protein sequence ID" value="KAF9870244.1"/>
    <property type="molecule type" value="Genomic_DNA"/>
</dbReference>
<reference evidence="2" key="1">
    <citation type="submission" date="2020-03" db="EMBL/GenBank/DDBJ databases">
        <authorList>
            <person name="He L."/>
        </authorList>
    </citation>
    <scope>NUCLEOTIDE SEQUENCE</scope>
    <source>
        <strain evidence="2">CkLH20</strain>
    </source>
</reference>
<evidence type="ECO:0000313" key="2">
    <source>
        <dbReference type="EMBL" id="KAF9870244.1"/>
    </source>
</evidence>
<reference evidence="2" key="2">
    <citation type="submission" date="2020-11" db="EMBL/GenBank/DDBJ databases">
        <title>Whole genome sequencing of Colletotrichum sp.</title>
        <authorList>
            <person name="Li H."/>
        </authorList>
    </citation>
    <scope>NUCLEOTIDE SEQUENCE</scope>
    <source>
        <strain evidence="2">CkLH20</strain>
    </source>
</reference>
<evidence type="ECO:0000313" key="3">
    <source>
        <dbReference type="Proteomes" id="UP000781932"/>
    </source>
</evidence>
<dbReference type="AlphaFoldDB" id="A0A9P6HU05"/>
<evidence type="ECO:0000256" key="1">
    <source>
        <dbReference type="ARBA" id="ARBA00038158"/>
    </source>
</evidence>
<dbReference type="PANTHER" id="PTHR43591:SF10">
    <property type="entry name" value="ABC TRANSMEMBRANE TYPE-1 DOMAIN-CONTAINING PROTEIN-RELATED"/>
    <property type="match status" value="1"/>
</dbReference>
<comment type="similarity">
    <text evidence="1">Belongs to the methyltransferase superfamily. LaeA methyltransferase family.</text>
</comment>
<dbReference type="GeneID" id="62168117"/>
<dbReference type="Proteomes" id="UP000781932">
    <property type="component" value="Unassembled WGS sequence"/>
</dbReference>
<dbReference type="OrthoDB" id="2013972at2759"/>
<dbReference type="GO" id="GO:0008168">
    <property type="term" value="F:methyltransferase activity"/>
    <property type="evidence" value="ECO:0007669"/>
    <property type="project" value="UniProtKB-KW"/>
</dbReference>
<dbReference type="RefSeq" id="XP_038739705.1">
    <property type="nucleotide sequence ID" value="XM_038895043.1"/>
</dbReference>